<reference evidence="11" key="2">
    <citation type="journal article" date="2024" name="Nature">
        <title>Anoxygenic phototroph of the Chloroflexota uses a type I reaction centre.</title>
        <authorList>
            <person name="Tsuji J.M."/>
            <person name="Shaw N.A."/>
            <person name="Nagashima S."/>
            <person name="Venkiteswaran J.J."/>
            <person name="Schiff S.L."/>
            <person name="Watanabe T."/>
            <person name="Fukui M."/>
            <person name="Hanada S."/>
            <person name="Tank M."/>
            <person name="Neufeld J.D."/>
        </authorList>
    </citation>
    <scope>NUCLEOTIDE SEQUENCE</scope>
    <source>
        <strain evidence="11">L227-S17</strain>
    </source>
</reference>
<dbReference type="Proteomes" id="UP001431572">
    <property type="component" value="Chromosome 2"/>
</dbReference>
<dbReference type="RefSeq" id="WP_341470350.1">
    <property type="nucleotide sequence ID" value="NZ_CP128400.1"/>
</dbReference>
<evidence type="ECO:0000256" key="2">
    <source>
        <dbReference type="ARBA" id="ARBA00022763"/>
    </source>
</evidence>
<dbReference type="PANTHER" id="PTHR30037:SF4">
    <property type="entry name" value="DNA-3-METHYLADENINE GLYCOSYLASE I"/>
    <property type="match status" value="1"/>
</dbReference>
<evidence type="ECO:0000313" key="10">
    <source>
        <dbReference type="EMBL" id="NWJ48513.1"/>
    </source>
</evidence>
<dbReference type="PANTHER" id="PTHR30037">
    <property type="entry name" value="DNA-3-METHYLADENINE GLYCOSYLASE 1"/>
    <property type="match status" value="1"/>
</dbReference>
<keyword evidence="1 9" id="KW-0479">Metal-binding</keyword>
<evidence type="ECO:0000256" key="5">
    <source>
        <dbReference type="ARBA" id="ARBA00023204"/>
    </source>
</evidence>
<dbReference type="FunFam" id="1.10.340.30:FF:000009">
    <property type="entry name" value="DNA-3-methyladenine glycosylase I"/>
    <property type="match status" value="1"/>
</dbReference>
<evidence type="ECO:0000256" key="3">
    <source>
        <dbReference type="ARBA" id="ARBA00022801"/>
    </source>
</evidence>
<dbReference type="GO" id="GO:0008725">
    <property type="term" value="F:DNA-3-methyladenine glycosylase activity"/>
    <property type="evidence" value="ECO:0007669"/>
    <property type="project" value="UniProtKB-EC"/>
</dbReference>
<keyword evidence="4 9" id="KW-0862">Zinc</keyword>
<evidence type="ECO:0000256" key="8">
    <source>
        <dbReference type="ARBA" id="ARBA00066766"/>
    </source>
</evidence>
<dbReference type="InterPro" id="IPR004597">
    <property type="entry name" value="Tag"/>
</dbReference>
<dbReference type="SUPFAM" id="SSF48150">
    <property type="entry name" value="DNA-glycosylase"/>
    <property type="match status" value="1"/>
</dbReference>
<comment type="catalytic activity">
    <reaction evidence="6">
        <text>Hydrolysis of alkylated DNA, releasing 3-methyladenine.</text>
        <dbReference type="EC" id="3.2.2.20"/>
    </reaction>
</comment>
<sequence length="189" mass="21927">MSELLVRCSWANTNPLMVEYHDTEWGVPLHDDQKLFEFLILEGVQAGLSWNTVLQKRANYREVFSNFEAEKLINFSASDVERLLLNPGIIRNRLKIEATIINAKKFIEVQREFGSFDKYIWGLVNSTPRKNNFKSLSEIPPYTPQSDILSKDLQKRGFKFVGSTICYAYMQAIGMVNDHLTDCFRHEQV</sequence>
<evidence type="ECO:0000313" key="12">
    <source>
        <dbReference type="Proteomes" id="UP000521676"/>
    </source>
</evidence>
<dbReference type="NCBIfam" id="TIGR00624">
    <property type="entry name" value="tag"/>
    <property type="match status" value="1"/>
</dbReference>
<dbReference type="Pfam" id="PF03352">
    <property type="entry name" value="Adenine_glyco"/>
    <property type="match status" value="1"/>
</dbReference>
<dbReference type="EC" id="3.2.2.20" evidence="8"/>
<evidence type="ECO:0000256" key="7">
    <source>
        <dbReference type="ARBA" id="ARBA00057608"/>
    </source>
</evidence>
<dbReference type="GO" id="GO:0006284">
    <property type="term" value="P:base-excision repair"/>
    <property type="evidence" value="ECO:0007669"/>
    <property type="project" value="InterPro"/>
</dbReference>
<dbReference type="Proteomes" id="UP000521676">
    <property type="component" value="Unassembled WGS sequence"/>
</dbReference>
<evidence type="ECO:0000256" key="4">
    <source>
        <dbReference type="ARBA" id="ARBA00022833"/>
    </source>
</evidence>
<feature type="binding site" evidence="9">
    <location>
        <position position="183"/>
    </location>
    <ligand>
        <name>Zn(2+)</name>
        <dbReference type="ChEBI" id="CHEBI:29105"/>
    </ligand>
</feature>
<gene>
    <name evidence="10" type="ORF">HXX08_21865</name>
    <name evidence="11" type="ORF">OZ401_004057</name>
</gene>
<evidence type="ECO:0000256" key="6">
    <source>
        <dbReference type="ARBA" id="ARBA00052558"/>
    </source>
</evidence>
<dbReference type="AlphaFoldDB" id="A0A8T7M935"/>
<organism evidence="10 12">
    <name type="scientific">Candidatus Chlorohelix allophototropha</name>
    <dbReference type="NCBI Taxonomy" id="3003348"/>
    <lineage>
        <taxon>Bacteria</taxon>
        <taxon>Bacillati</taxon>
        <taxon>Chloroflexota</taxon>
        <taxon>Chloroflexia</taxon>
        <taxon>Candidatus Chloroheliales</taxon>
        <taxon>Candidatus Chloroheliaceae</taxon>
        <taxon>Candidatus Chlorohelix</taxon>
    </lineage>
</organism>
<keyword evidence="13" id="KW-1185">Reference proteome</keyword>
<evidence type="ECO:0000256" key="9">
    <source>
        <dbReference type="PIRSR" id="PIRSR604597-1"/>
    </source>
</evidence>
<proteinExistence type="predicted"/>
<dbReference type="EMBL" id="CP128400">
    <property type="protein sequence ID" value="WJW68446.1"/>
    <property type="molecule type" value="Genomic_DNA"/>
</dbReference>
<protein>
    <recommendedName>
        <fullName evidence="8">DNA-3-methyladenine glycosylase I</fullName>
        <ecNumber evidence="8">3.2.2.20</ecNumber>
    </recommendedName>
</protein>
<keyword evidence="2" id="KW-0227">DNA damage</keyword>
<accession>A0A8T7M935</accession>
<dbReference type="InterPro" id="IPR052891">
    <property type="entry name" value="DNA-3mA_glycosylase"/>
</dbReference>
<keyword evidence="3" id="KW-0378">Hydrolase</keyword>
<evidence type="ECO:0000313" key="13">
    <source>
        <dbReference type="Proteomes" id="UP001431572"/>
    </source>
</evidence>
<feature type="binding site" evidence="9">
    <location>
        <position position="21"/>
    </location>
    <ligand>
        <name>Zn(2+)</name>
        <dbReference type="ChEBI" id="CHEBI:29105"/>
    </ligand>
</feature>
<name>A0A8T7M935_9CHLR</name>
<evidence type="ECO:0000313" key="11">
    <source>
        <dbReference type="EMBL" id="WJW68446.1"/>
    </source>
</evidence>
<reference evidence="10 12" key="1">
    <citation type="submission" date="2020-06" db="EMBL/GenBank/DDBJ databases">
        <title>Anoxygenic phototrophic Chloroflexota member uses a Type I reaction center.</title>
        <authorList>
            <person name="Tsuji J.M."/>
            <person name="Shaw N.A."/>
            <person name="Nagashima S."/>
            <person name="Venkiteswaran J."/>
            <person name="Schiff S.L."/>
            <person name="Hanada S."/>
            <person name="Tank M."/>
            <person name="Neufeld J.D."/>
        </authorList>
    </citation>
    <scope>NUCLEOTIDE SEQUENCE [LARGE SCALE GENOMIC DNA]</scope>
    <source>
        <strain evidence="10">L227-S17</strain>
    </source>
</reference>
<evidence type="ECO:0000256" key="1">
    <source>
        <dbReference type="ARBA" id="ARBA00022723"/>
    </source>
</evidence>
<dbReference type="GO" id="GO:0046872">
    <property type="term" value="F:metal ion binding"/>
    <property type="evidence" value="ECO:0007669"/>
    <property type="project" value="UniProtKB-KW"/>
</dbReference>
<feature type="binding site" evidence="9">
    <location>
        <position position="8"/>
    </location>
    <ligand>
        <name>Zn(2+)</name>
        <dbReference type="ChEBI" id="CHEBI:29105"/>
    </ligand>
</feature>
<feature type="binding site" evidence="9">
    <location>
        <position position="179"/>
    </location>
    <ligand>
        <name>Zn(2+)</name>
        <dbReference type="ChEBI" id="CHEBI:29105"/>
    </ligand>
</feature>
<dbReference type="Gene3D" id="1.10.340.30">
    <property type="entry name" value="Hypothetical protein, domain 2"/>
    <property type="match status" value="1"/>
</dbReference>
<keyword evidence="5" id="KW-0234">DNA repair</keyword>
<dbReference type="EMBL" id="JACATZ010000003">
    <property type="protein sequence ID" value="NWJ48513.1"/>
    <property type="molecule type" value="Genomic_DNA"/>
</dbReference>
<dbReference type="InterPro" id="IPR005019">
    <property type="entry name" value="Adenine_glyco"/>
</dbReference>
<dbReference type="InterPro" id="IPR011257">
    <property type="entry name" value="DNA_glycosylase"/>
</dbReference>
<comment type="function">
    <text evidence="7">Hydrolysis of the deoxyribose N-glycosidic bond to excise 3-methyladenine from the damaged DNA polymer formed by alkylation lesions.</text>
</comment>